<organism evidence="2 3">
    <name type="scientific">Ambrosiozyma monospora</name>
    <name type="common">Yeast</name>
    <name type="synonym">Endomycopsis monosporus</name>
    <dbReference type="NCBI Taxonomy" id="43982"/>
    <lineage>
        <taxon>Eukaryota</taxon>
        <taxon>Fungi</taxon>
        <taxon>Dikarya</taxon>
        <taxon>Ascomycota</taxon>
        <taxon>Saccharomycotina</taxon>
        <taxon>Pichiomycetes</taxon>
        <taxon>Pichiales</taxon>
        <taxon>Pichiaceae</taxon>
        <taxon>Ambrosiozyma</taxon>
    </lineage>
</organism>
<proteinExistence type="predicted"/>
<accession>A0A9W7DFY7</accession>
<protein>
    <submittedName>
        <fullName evidence="2">Unnamed protein product</fullName>
    </submittedName>
</protein>
<gene>
    <name evidence="2" type="ORF">Amon01_000303800</name>
</gene>
<dbReference type="OrthoDB" id="3990944at2759"/>
<dbReference type="EMBL" id="BSXU01001211">
    <property type="protein sequence ID" value="GMG25009.1"/>
    <property type="molecule type" value="Genomic_DNA"/>
</dbReference>
<feature type="region of interest" description="Disordered" evidence="1">
    <location>
        <begin position="268"/>
        <end position="294"/>
    </location>
</feature>
<sequence length="582" mass="64847">MKNKSQTLFSLLCESTQLCYTTGIEKLDQALQGSHGLHKGGIYDINCVPGMSSVWSLVFKIMFSFLGDKSEAMRHDVIIDKPSTIGIPIGITNDESSDEENDTDTEKTCERRKKILVLQSLDKIPWSQFKSNKQYLPEYSAQIDVLHIQTLVELIIVLQDLDFSNYGLILIDRFHELYQQSQLHVRMAVNGGNDLVSFDNNGSGNGDMYVPHSHSKRGVKRDIIGQPVMDPVKKLKMVLQEIMVVLNSIADKHDLVIITSGKLEPHTQRIPEDQLEDLNDGSDDDDENENHNGMKKNERYFIQRILVPVVSLMEPASNQFTNRIILFKDWLINHPSSFGTVSSGLEKGRTINGYIRLIEGNNLKCAPHFLCTSGAPSSSGSTVAGSGFTSGWFQVNDVTGDIIDSEKNLKNEVHENMDSTEQSEDITTSLLEDASVTFERPEQFKINDNDFLPNDLLNESSLIACDKNSESISDSSLLSVITTTRPHSTCKRATTHPTRTVKKRSTSTQSQIQIYSLSQNVSASQRPSTRASSPQSSNSSQNPTRGTSSNVRISSLFKNGKFQIPSSQSLPEEKDFIPESQC</sequence>
<feature type="region of interest" description="Disordered" evidence="1">
    <location>
        <begin position="562"/>
        <end position="582"/>
    </location>
</feature>
<feature type="region of interest" description="Disordered" evidence="1">
    <location>
        <begin position="488"/>
        <end position="550"/>
    </location>
</feature>
<evidence type="ECO:0000313" key="3">
    <source>
        <dbReference type="Proteomes" id="UP001165063"/>
    </source>
</evidence>
<evidence type="ECO:0000313" key="2">
    <source>
        <dbReference type="EMBL" id="GMG25009.1"/>
    </source>
</evidence>
<evidence type="ECO:0000256" key="1">
    <source>
        <dbReference type="SAM" id="MobiDB-lite"/>
    </source>
</evidence>
<feature type="compositionally biased region" description="Basic residues" evidence="1">
    <location>
        <begin position="488"/>
        <end position="505"/>
    </location>
</feature>
<reference evidence="2" key="1">
    <citation type="submission" date="2023-04" db="EMBL/GenBank/DDBJ databases">
        <title>Ambrosiozyma monospora NBRC 1965.</title>
        <authorList>
            <person name="Ichikawa N."/>
            <person name="Sato H."/>
            <person name="Tonouchi N."/>
        </authorList>
    </citation>
    <scope>NUCLEOTIDE SEQUENCE</scope>
    <source>
        <strain evidence="2">NBRC 1965</strain>
    </source>
</reference>
<comment type="caution">
    <text evidence="2">The sequence shown here is derived from an EMBL/GenBank/DDBJ whole genome shotgun (WGS) entry which is preliminary data.</text>
</comment>
<keyword evidence="3" id="KW-1185">Reference proteome</keyword>
<feature type="compositionally biased region" description="Acidic residues" evidence="1">
    <location>
        <begin position="273"/>
        <end position="288"/>
    </location>
</feature>
<dbReference type="AlphaFoldDB" id="A0A9W7DFY7"/>
<feature type="compositionally biased region" description="Low complexity" evidence="1">
    <location>
        <begin position="506"/>
        <end position="545"/>
    </location>
</feature>
<name>A0A9W7DFY7_AMBMO</name>
<dbReference type="Proteomes" id="UP001165063">
    <property type="component" value="Unassembled WGS sequence"/>
</dbReference>
<feature type="compositionally biased region" description="Basic and acidic residues" evidence="1">
    <location>
        <begin position="571"/>
        <end position="582"/>
    </location>
</feature>